<dbReference type="GO" id="GO:0012505">
    <property type="term" value="C:endomembrane system"/>
    <property type="evidence" value="ECO:0007669"/>
    <property type="project" value="UniProtKB-SubCell"/>
</dbReference>
<evidence type="ECO:0000256" key="1">
    <source>
        <dbReference type="ARBA" id="ARBA00004127"/>
    </source>
</evidence>
<keyword evidence="4 7" id="KW-1133">Transmembrane helix</keyword>
<evidence type="ECO:0000256" key="2">
    <source>
        <dbReference type="ARBA" id="ARBA00022692"/>
    </source>
</evidence>
<dbReference type="InterPro" id="IPR052222">
    <property type="entry name" value="DESIGUAL"/>
</dbReference>
<dbReference type="PANTHER" id="PTHR31769">
    <property type="entry name" value="OS07G0462200 PROTEIN-RELATED"/>
    <property type="match status" value="1"/>
</dbReference>
<dbReference type="OrthoDB" id="1877293at2759"/>
<dbReference type="AlphaFoldDB" id="A0A8K0HBD0"/>
<dbReference type="EMBL" id="VOIH02000004">
    <property type="protein sequence ID" value="KAF3449200.1"/>
    <property type="molecule type" value="Genomic_DNA"/>
</dbReference>
<keyword evidence="5 7" id="KW-0472">Membrane</keyword>
<name>A0A8K0HBD0_9ROSA</name>
<keyword evidence="2 7" id="KW-0812">Transmembrane</keyword>
<evidence type="ECO:0000256" key="7">
    <source>
        <dbReference type="SAM" id="Phobius"/>
    </source>
</evidence>
<evidence type="ECO:0000313" key="8">
    <source>
        <dbReference type="EMBL" id="KAF3449200.1"/>
    </source>
</evidence>
<comment type="similarity">
    <text evidence="6">Belongs to the DESIGUAL family.</text>
</comment>
<evidence type="ECO:0000313" key="9">
    <source>
        <dbReference type="Proteomes" id="UP000796880"/>
    </source>
</evidence>
<evidence type="ECO:0000256" key="4">
    <source>
        <dbReference type="ARBA" id="ARBA00022989"/>
    </source>
</evidence>
<comment type="subcellular location">
    <subcellularLocation>
        <location evidence="1">Endomembrane system</location>
        <topology evidence="1">Multi-pass membrane protein</topology>
    </subcellularLocation>
</comment>
<accession>A0A8K0HBD0</accession>
<proteinExistence type="inferred from homology"/>
<dbReference type="PROSITE" id="PS51257">
    <property type="entry name" value="PROKAR_LIPOPROTEIN"/>
    <property type="match status" value="1"/>
</dbReference>
<dbReference type="InterPro" id="IPR009606">
    <property type="entry name" value="DEAL/Modifying_wall_lignin1/2"/>
</dbReference>
<dbReference type="Pfam" id="PF06749">
    <property type="entry name" value="DUF1218"/>
    <property type="match status" value="1"/>
</dbReference>
<feature type="transmembrane region" description="Helical" evidence="7">
    <location>
        <begin position="99"/>
        <end position="122"/>
    </location>
</feature>
<keyword evidence="9" id="KW-1185">Reference proteome</keyword>
<evidence type="ECO:0000256" key="3">
    <source>
        <dbReference type="ARBA" id="ARBA00022729"/>
    </source>
</evidence>
<evidence type="ECO:0000256" key="6">
    <source>
        <dbReference type="ARBA" id="ARBA00029467"/>
    </source>
</evidence>
<keyword evidence="3" id="KW-0732">Signal</keyword>
<sequence>MEKHQYGLLLILSVVASLGLISCVSCIAAELKKSKAKDVKLDGRLCYLPGSDAFGFGIAALVCLSIAHIIGNLINCIYFCSKERSDNCKFKKPTLSTPLLLISWISFGIAVTLLGTATSMSVRQAYGKGWLNGECYLVKDGVFIGSALLVLVTVGSALGSALAGMRKTKVDQRSQIHQPLESKILG</sequence>
<reference evidence="8" key="1">
    <citation type="submission" date="2020-03" db="EMBL/GenBank/DDBJ databases">
        <title>A high-quality chromosome-level genome assembly of a woody plant with both climbing and erect habits, Rhamnella rubrinervis.</title>
        <authorList>
            <person name="Lu Z."/>
            <person name="Yang Y."/>
            <person name="Zhu X."/>
            <person name="Sun Y."/>
        </authorList>
    </citation>
    <scope>NUCLEOTIDE SEQUENCE</scope>
    <source>
        <strain evidence="8">BYM</strain>
        <tissue evidence="8">Leaf</tissue>
    </source>
</reference>
<dbReference type="Proteomes" id="UP000796880">
    <property type="component" value="Unassembled WGS sequence"/>
</dbReference>
<feature type="transmembrane region" description="Helical" evidence="7">
    <location>
        <begin position="53"/>
        <end position="78"/>
    </location>
</feature>
<gene>
    <name evidence="8" type="ORF">FNV43_RR09928</name>
</gene>
<comment type="caution">
    <text evidence="8">The sequence shown here is derived from an EMBL/GenBank/DDBJ whole genome shotgun (WGS) entry which is preliminary data.</text>
</comment>
<feature type="transmembrane region" description="Helical" evidence="7">
    <location>
        <begin position="142"/>
        <end position="165"/>
    </location>
</feature>
<organism evidence="8 9">
    <name type="scientific">Rhamnella rubrinervis</name>
    <dbReference type="NCBI Taxonomy" id="2594499"/>
    <lineage>
        <taxon>Eukaryota</taxon>
        <taxon>Viridiplantae</taxon>
        <taxon>Streptophyta</taxon>
        <taxon>Embryophyta</taxon>
        <taxon>Tracheophyta</taxon>
        <taxon>Spermatophyta</taxon>
        <taxon>Magnoliopsida</taxon>
        <taxon>eudicotyledons</taxon>
        <taxon>Gunneridae</taxon>
        <taxon>Pentapetalae</taxon>
        <taxon>rosids</taxon>
        <taxon>fabids</taxon>
        <taxon>Rosales</taxon>
        <taxon>Rhamnaceae</taxon>
        <taxon>rhamnoid group</taxon>
        <taxon>Rhamneae</taxon>
        <taxon>Rhamnella</taxon>
    </lineage>
</organism>
<evidence type="ECO:0000256" key="5">
    <source>
        <dbReference type="ARBA" id="ARBA00023136"/>
    </source>
</evidence>
<protein>
    <submittedName>
        <fullName evidence="8">Uncharacterized protein</fullName>
    </submittedName>
</protein>